<feature type="transmembrane region" description="Helical" evidence="1">
    <location>
        <begin position="66"/>
        <end position="86"/>
    </location>
</feature>
<proteinExistence type="predicted"/>
<dbReference type="RefSeq" id="WP_087883577.1">
    <property type="nucleotide sequence ID" value="NZ_CP021748.1"/>
</dbReference>
<dbReference type="AlphaFoldDB" id="A0A1Z1W825"/>
<dbReference type="eggNOG" id="ENOG50336S8">
    <property type="taxonomic scope" value="Bacteria"/>
</dbReference>
<evidence type="ECO:0000256" key="1">
    <source>
        <dbReference type="SAM" id="Phobius"/>
    </source>
</evidence>
<feature type="transmembrane region" description="Helical" evidence="1">
    <location>
        <begin position="98"/>
        <end position="117"/>
    </location>
</feature>
<feature type="transmembrane region" description="Helical" evidence="1">
    <location>
        <begin position="25"/>
        <end position="46"/>
    </location>
</feature>
<dbReference type="STRING" id="67267.GCA_000716675_07046"/>
<keyword evidence="1" id="KW-1133">Transmembrane helix</keyword>
<feature type="transmembrane region" description="Helical" evidence="1">
    <location>
        <begin position="196"/>
        <end position="215"/>
    </location>
</feature>
<evidence type="ECO:0000313" key="2">
    <source>
        <dbReference type="EMBL" id="ARX82613.1"/>
    </source>
</evidence>
<dbReference type="Proteomes" id="UP000195880">
    <property type="component" value="Chromosome"/>
</dbReference>
<dbReference type="KEGG" id="salf:SMD44_02026"/>
<dbReference type="EMBL" id="CP021748">
    <property type="protein sequence ID" value="ARX82613.1"/>
    <property type="molecule type" value="Genomic_DNA"/>
</dbReference>
<feature type="transmembrane region" description="Helical" evidence="1">
    <location>
        <begin position="145"/>
        <end position="168"/>
    </location>
</feature>
<accession>A0A1Z1W825</accession>
<dbReference type="OrthoDB" id="4964568at2"/>
<feature type="transmembrane region" description="Helical" evidence="1">
    <location>
        <begin position="271"/>
        <end position="291"/>
    </location>
</feature>
<reference evidence="2 3" key="1">
    <citation type="submission" date="2017-05" db="EMBL/GenBank/DDBJ databases">
        <title>Streptomyces alboflavus Genome sequencing and assembly.</title>
        <authorList>
            <person name="Wang Y."/>
            <person name="Du B."/>
            <person name="Ding Y."/>
            <person name="Liu H."/>
            <person name="Hou Q."/>
            <person name="Liu K."/>
            <person name="Wang C."/>
            <person name="Yao L."/>
        </authorList>
    </citation>
    <scope>NUCLEOTIDE SEQUENCE [LARGE SCALE GENOMIC DNA]</scope>
    <source>
        <strain evidence="2 3">MDJK44</strain>
    </source>
</reference>
<keyword evidence="3" id="KW-1185">Reference proteome</keyword>
<gene>
    <name evidence="2" type="ORF">SMD44_02026</name>
</gene>
<protein>
    <submittedName>
        <fullName evidence="2">LigA protein</fullName>
    </submittedName>
</protein>
<evidence type="ECO:0000313" key="3">
    <source>
        <dbReference type="Proteomes" id="UP000195880"/>
    </source>
</evidence>
<sequence>MSQTLVPTPAAGRGAHPAPGRLRPLLRAVAVAACVPYLSLKVAWIAGSHIGIPEGSTLLDHRGLMAVANSVTVLMDGAVIVIALLLTRPWGRRVPAWLLGLPMWAATGLLLPIMAGFPAQLAVRAFGGSVNNAEDTGRDAFLHEWVFGVVYGGFILQGLSLGLLFVLYARDRWGHLWRGRVWDLPKAGPGGRATRVCAVTAAVLALYPAGLRLLWAGGSTLGLNASRADERTSDFHVLSALDFGYLAAAVAGALVLAFRRLPALPALPVKVPLALALAGSAAVACWGAWFFMASFAGTTDAADRPTAAMLLSYAVQMIIGTLVAVTAVRFLKERAATPAGSTGRTGTA</sequence>
<organism evidence="2 3">
    <name type="scientific">Streptomyces alboflavus</name>
    <dbReference type="NCBI Taxonomy" id="67267"/>
    <lineage>
        <taxon>Bacteria</taxon>
        <taxon>Bacillati</taxon>
        <taxon>Actinomycetota</taxon>
        <taxon>Actinomycetes</taxon>
        <taxon>Kitasatosporales</taxon>
        <taxon>Streptomycetaceae</taxon>
        <taxon>Streptomyces</taxon>
    </lineage>
</organism>
<name>A0A1Z1W825_9ACTN</name>
<feature type="transmembrane region" description="Helical" evidence="1">
    <location>
        <begin position="311"/>
        <end position="331"/>
    </location>
</feature>
<feature type="transmembrane region" description="Helical" evidence="1">
    <location>
        <begin position="235"/>
        <end position="259"/>
    </location>
</feature>
<keyword evidence="1" id="KW-0472">Membrane</keyword>
<keyword evidence="1" id="KW-0812">Transmembrane</keyword>